<reference evidence="1 2" key="1">
    <citation type="submission" date="2021-06" db="EMBL/GenBank/DDBJ databases">
        <title>Caerostris extrusa draft genome.</title>
        <authorList>
            <person name="Kono N."/>
            <person name="Arakawa K."/>
        </authorList>
    </citation>
    <scope>NUCLEOTIDE SEQUENCE [LARGE SCALE GENOMIC DNA]</scope>
</reference>
<organism evidence="1 2">
    <name type="scientific">Caerostris extrusa</name>
    <name type="common">Bark spider</name>
    <name type="synonym">Caerostris bankana</name>
    <dbReference type="NCBI Taxonomy" id="172846"/>
    <lineage>
        <taxon>Eukaryota</taxon>
        <taxon>Metazoa</taxon>
        <taxon>Ecdysozoa</taxon>
        <taxon>Arthropoda</taxon>
        <taxon>Chelicerata</taxon>
        <taxon>Arachnida</taxon>
        <taxon>Araneae</taxon>
        <taxon>Araneomorphae</taxon>
        <taxon>Entelegynae</taxon>
        <taxon>Araneoidea</taxon>
        <taxon>Araneidae</taxon>
        <taxon>Caerostris</taxon>
    </lineage>
</organism>
<dbReference type="InterPro" id="IPR043128">
    <property type="entry name" value="Rev_trsase/Diguanyl_cyclase"/>
</dbReference>
<dbReference type="Gene3D" id="3.10.10.10">
    <property type="entry name" value="HIV Type 1 Reverse Transcriptase, subunit A, domain 1"/>
    <property type="match status" value="1"/>
</dbReference>
<evidence type="ECO:0000313" key="1">
    <source>
        <dbReference type="EMBL" id="GIY67283.1"/>
    </source>
</evidence>
<dbReference type="Proteomes" id="UP001054945">
    <property type="component" value="Unassembled WGS sequence"/>
</dbReference>
<dbReference type="EMBL" id="BPLR01014222">
    <property type="protein sequence ID" value="GIY67283.1"/>
    <property type="molecule type" value="Genomic_DNA"/>
</dbReference>
<name>A0AAV4VB54_CAEEX</name>
<dbReference type="GO" id="GO:0071897">
    <property type="term" value="P:DNA biosynthetic process"/>
    <property type="evidence" value="ECO:0007669"/>
    <property type="project" value="UniProtKB-ARBA"/>
</dbReference>
<feature type="non-terminal residue" evidence="1">
    <location>
        <position position="1"/>
    </location>
</feature>
<accession>A0AAV4VB54</accession>
<dbReference type="Gene3D" id="3.30.70.270">
    <property type="match status" value="1"/>
</dbReference>
<dbReference type="InterPro" id="IPR043502">
    <property type="entry name" value="DNA/RNA_pol_sf"/>
</dbReference>
<evidence type="ECO:0000313" key="2">
    <source>
        <dbReference type="Proteomes" id="UP001054945"/>
    </source>
</evidence>
<dbReference type="SUPFAM" id="SSF56672">
    <property type="entry name" value="DNA/RNA polymerases"/>
    <property type="match status" value="1"/>
</dbReference>
<gene>
    <name evidence="1" type="ORF">CEXT_61231</name>
</gene>
<proteinExistence type="predicted"/>
<comment type="caution">
    <text evidence="1">The sequence shown here is derived from an EMBL/GenBank/DDBJ whole genome shotgun (WGS) entry which is preliminary data.</text>
</comment>
<sequence length="60" mass="6956">SCTEKDGIWRFLVDYLQLNKITKKDVCFPPRLKVTLECLNDAEFFSSSMNLSNWVTGKPK</sequence>
<dbReference type="AlphaFoldDB" id="A0AAV4VB54"/>
<protein>
    <submittedName>
        <fullName evidence="1">Uncharacterized protein</fullName>
    </submittedName>
</protein>
<keyword evidence="2" id="KW-1185">Reference proteome</keyword>